<evidence type="ECO:0000256" key="4">
    <source>
        <dbReference type="ARBA" id="ARBA00022989"/>
    </source>
</evidence>
<dbReference type="AlphaFoldDB" id="A0A412I6Q0"/>
<evidence type="ECO:0000313" key="7">
    <source>
        <dbReference type="EMBL" id="RGS32531.1"/>
    </source>
</evidence>
<dbReference type="Pfam" id="PF01943">
    <property type="entry name" value="Polysacc_synt"/>
    <property type="match status" value="1"/>
</dbReference>
<feature type="transmembrane region" description="Helical" evidence="6">
    <location>
        <begin position="294"/>
        <end position="317"/>
    </location>
</feature>
<dbReference type="PANTHER" id="PTHR30250">
    <property type="entry name" value="PST FAMILY PREDICTED COLANIC ACID TRANSPORTER"/>
    <property type="match status" value="1"/>
</dbReference>
<dbReference type="Proteomes" id="UP000283341">
    <property type="component" value="Unassembled WGS sequence"/>
</dbReference>
<keyword evidence="3 6" id="KW-0812">Transmembrane</keyword>
<feature type="transmembrane region" description="Helical" evidence="6">
    <location>
        <begin position="262"/>
        <end position="282"/>
    </location>
</feature>
<feature type="transmembrane region" description="Helical" evidence="6">
    <location>
        <begin position="20"/>
        <end position="40"/>
    </location>
</feature>
<keyword evidence="5 6" id="KW-0472">Membrane</keyword>
<sequence length="418" mass="47501">MSGFTLRGLIRNKLVQNTGYLSIIEIFRLLMPFIALPYIIKTVGVTNYGSIVFAQAIISYFQIFINWGLDISAVKDVSISRNNPGELNRIVSSVLLIKLLHLLLSASLLIVASLFVPYVYENAGLLFCCFLLCFTDILFPVWFYQGIEKMKYLALIKFISILFYTVSIFIFIRRADDYIYVPLLQSLGNILGGIISMYLLLHVEKMSFCRVRKKYIVRTFKESAPFFISRISVVLNNSIAKIISGVFFTMDMVAAFDLAQKITAIALVPIQMVNQAIYPHLARTLNKLFARKMLIVNVALSFVIALSVFVLAPYAVYYFSKGELEASVFLTRILCVWLFFGGIVVYLGGPVLVSFGYPKPFNDSVILGTLILLISYLLLYVFGGLDDVLNFAYVLCFSEIVMFSYRLFYCMKYKLFAR</sequence>
<feature type="transmembrane region" description="Helical" evidence="6">
    <location>
        <begin position="329"/>
        <end position="353"/>
    </location>
</feature>
<gene>
    <name evidence="7" type="ORF">DWX97_23685</name>
</gene>
<keyword evidence="4 6" id="KW-1133">Transmembrane helix</keyword>
<feature type="transmembrane region" description="Helical" evidence="6">
    <location>
        <begin position="224"/>
        <end position="250"/>
    </location>
</feature>
<feature type="transmembrane region" description="Helical" evidence="6">
    <location>
        <begin position="178"/>
        <end position="203"/>
    </location>
</feature>
<evidence type="ECO:0000256" key="3">
    <source>
        <dbReference type="ARBA" id="ARBA00022692"/>
    </source>
</evidence>
<comment type="caution">
    <text evidence="7">The sequence shown here is derived from an EMBL/GenBank/DDBJ whole genome shotgun (WGS) entry which is preliminary data.</text>
</comment>
<dbReference type="PANTHER" id="PTHR30250:SF11">
    <property type="entry name" value="O-ANTIGEN TRANSPORTER-RELATED"/>
    <property type="match status" value="1"/>
</dbReference>
<dbReference type="InterPro" id="IPR050833">
    <property type="entry name" value="Poly_Biosynth_Transport"/>
</dbReference>
<proteinExistence type="predicted"/>
<dbReference type="RefSeq" id="WP_118403805.1">
    <property type="nucleotide sequence ID" value="NZ_JADNFX010000039.1"/>
</dbReference>
<evidence type="ECO:0000256" key="1">
    <source>
        <dbReference type="ARBA" id="ARBA00004651"/>
    </source>
</evidence>
<organism evidence="7 8">
    <name type="scientific">Bacteroides cellulosilyticus</name>
    <dbReference type="NCBI Taxonomy" id="246787"/>
    <lineage>
        <taxon>Bacteria</taxon>
        <taxon>Pseudomonadati</taxon>
        <taxon>Bacteroidota</taxon>
        <taxon>Bacteroidia</taxon>
        <taxon>Bacteroidales</taxon>
        <taxon>Bacteroidaceae</taxon>
        <taxon>Bacteroides</taxon>
    </lineage>
</organism>
<evidence type="ECO:0000256" key="5">
    <source>
        <dbReference type="ARBA" id="ARBA00023136"/>
    </source>
</evidence>
<feature type="transmembrane region" description="Helical" evidence="6">
    <location>
        <begin position="365"/>
        <end position="385"/>
    </location>
</feature>
<feature type="transmembrane region" description="Helical" evidence="6">
    <location>
        <begin position="152"/>
        <end position="172"/>
    </location>
</feature>
<keyword evidence="2" id="KW-1003">Cell membrane</keyword>
<feature type="transmembrane region" description="Helical" evidence="6">
    <location>
        <begin position="95"/>
        <end position="118"/>
    </location>
</feature>
<protein>
    <submittedName>
        <fullName evidence="7">Flippase</fullName>
    </submittedName>
</protein>
<accession>A0A412I6Q0</accession>
<reference evidence="7 8" key="1">
    <citation type="submission" date="2018-08" db="EMBL/GenBank/DDBJ databases">
        <title>A genome reference for cultivated species of the human gut microbiota.</title>
        <authorList>
            <person name="Zou Y."/>
            <person name="Xue W."/>
            <person name="Luo G."/>
        </authorList>
    </citation>
    <scope>NUCLEOTIDE SEQUENCE [LARGE SCALE GENOMIC DNA]</scope>
    <source>
        <strain evidence="7 8">AF22-3AC</strain>
    </source>
</reference>
<evidence type="ECO:0000256" key="6">
    <source>
        <dbReference type="SAM" id="Phobius"/>
    </source>
</evidence>
<dbReference type="GO" id="GO:0005886">
    <property type="term" value="C:plasma membrane"/>
    <property type="evidence" value="ECO:0007669"/>
    <property type="project" value="UniProtKB-SubCell"/>
</dbReference>
<name>A0A412I6Q0_9BACE</name>
<feature type="transmembrane region" description="Helical" evidence="6">
    <location>
        <begin position="391"/>
        <end position="409"/>
    </location>
</feature>
<evidence type="ECO:0000313" key="8">
    <source>
        <dbReference type="Proteomes" id="UP000283341"/>
    </source>
</evidence>
<feature type="transmembrane region" description="Helical" evidence="6">
    <location>
        <begin position="124"/>
        <end position="145"/>
    </location>
</feature>
<evidence type="ECO:0000256" key="2">
    <source>
        <dbReference type="ARBA" id="ARBA00022475"/>
    </source>
</evidence>
<feature type="transmembrane region" description="Helical" evidence="6">
    <location>
        <begin position="52"/>
        <end position="74"/>
    </location>
</feature>
<dbReference type="InterPro" id="IPR002797">
    <property type="entry name" value="Polysacc_synth"/>
</dbReference>
<dbReference type="EMBL" id="QRVJ01000035">
    <property type="protein sequence ID" value="RGS32531.1"/>
    <property type="molecule type" value="Genomic_DNA"/>
</dbReference>
<comment type="subcellular location">
    <subcellularLocation>
        <location evidence="1">Cell membrane</location>
        <topology evidence="1">Multi-pass membrane protein</topology>
    </subcellularLocation>
</comment>